<dbReference type="EMBL" id="JAAVTX010000003">
    <property type="protein sequence ID" value="NKE45567.1"/>
    <property type="molecule type" value="Genomic_DNA"/>
</dbReference>
<dbReference type="RefSeq" id="WP_168049996.1">
    <property type="nucleotide sequence ID" value="NZ_JAATJR010000003.1"/>
</dbReference>
<evidence type="ECO:0000256" key="2">
    <source>
        <dbReference type="SAM" id="SignalP"/>
    </source>
</evidence>
<evidence type="ECO:0000313" key="3">
    <source>
        <dbReference type="EMBL" id="NKE45567.1"/>
    </source>
</evidence>
<keyword evidence="4" id="KW-1185">Reference proteome</keyword>
<evidence type="ECO:0008006" key="5">
    <source>
        <dbReference type="Google" id="ProtNLM"/>
    </source>
</evidence>
<proteinExistence type="predicted"/>
<feature type="region of interest" description="Disordered" evidence="1">
    <location>
        <begin position="147"/>
        <end position="206"/>
    </location>
</feature>
<reference evidence="3 4" key="1">
    <citation type="submission" date="2020-03" db="EMBL/GenBank/DDBJ databases">
        <title>Roseomonas selenitidurans sp. nov. isolated from soil.</title>
        <authorList>
            <person name="Liu H."/>
        </authorList>
    </citation>
    <scope>NUCLEOTIDE SEQUENCE [LARGE SCALE GENOMIC DNA]</scope>
    <source>
        <strain evidence="3 4">JCM 15073</strain>
    </source>
</reference>
<evidence type="ECO:0000256" key="1">
    <source>
        <dbReference type="SAM" id="MobiDB-lite"/>
    </source>
</evidence>
<evidence type="ECO:0000313" key="4">
    <source>
        <dbReference type="Proteomes" id="UP000765160"/>
    </source>
</evidence>
<feature type="compositionally biased region" description="Pro residues" evidence="1">
    <location>
        <begin position="190"/>
        <end position="206"/>
    </location>
</feature>
<feature type="region of interest" description="Disordered" evidence="1">
    <location>
        <begin position="35"/>
        <end position="59"/>
    </location>
</feature>
<name>A0ABX1EZP3_9PROT</name>
<sequence length="206" mass="21431">MRLQPALILASALILPWAATAEAQMTEPLRQAPMSQAPMSQAPMSQAPMSQAPMGSSQSSMDTAAAENFLRQAREAVSAGRTQQARENLEQAETRLLTRSVMPSQAGTPMDRGAVSEISSAREALGRRDRSAVNRHIDQAMAQLRAPSPMAAPGTAPMTNDTATGRSMPMAPSTGGGTGAGTAPRTLGPAPAPMFQPGPMPAPGRM</sequence>
<accession>A0ABX1EZP3</accession>
<feature type="signal peptide" evidence="2">
    <location>
        <begin position="1"/>
        <end position="21"/>
    </location>
</feature>
<feature type="chain" id="PRO_5045578795" description="DUF4398 domain-containing protein" evidence="2">
    <location>
        <begin position="22"/>
        <end position="206"/>
    </location>
</feature>
<keyword evidence="2" id="KW-0732">Signal</keyword>
<gene>
    <name evidence="3" type="ORF">HB662_12330</name>
</gene>
<comment type="caution">
    <text evidence="3">The sequence shown here is derived from an EMBL/GenBank/DDBJ whole genome shotgun (WGS) entry which is preliminary data.</text>
</comment>
<organism evidence="3 4">
    <name type="scientific">Falsiroseomonas frigidaquae</name>
    <dbReference type="NCBI Taxonomy" id="487318"/>
    <lineage>
        <taxon>Bacteria</taxon>
        <taxon>Pseudomonadati</taxon>
        <taxon>Pseudomonadota</taxon>
        <taxon>Alphaproteobacteria</taxon>
        <taxon>Acetobacterales</taxon>
        <taxon>Roseomonadaceae</taxon>
        <taxon>Falsiroseomonas</taxon>
    </lineage>
</organism>
<protein>
    <recommendedName>
        <fullName evidence="5">DUF4398 domain-containing protein</fullName>
    </recommendedName>
</protein>
<dbReference type="Proteomes" id="UP000765160">
    <property type="component" value="Unassembled WGS sequence"/>
</dbReference>